<dbReference type="EMBL" id="BRYB01002822">
    <property type="protein sequence ID" value="GMI25957.1"/>
    <property type="molecule type" value="Genomic_DNA"/>
</dbReference>
<protein>
    <recommendedName>
        <fullName evidence="3">Glutaredoxin</fullName>
    </recommendedName>
</protein>
<comment type="caution">
    <text evidence="1">The sequence shown here is derived from an EMBL/GenBank/DDBJ whole genome shotgun (WGS) entry which is preliminary data.</text>
</comment>
<gene>
    <name evidence="1" type="ORF">TeGR_g5699</name>
</gene>
<evidence type="ECO:0008006" key="3">
    <source>
        <dbReference type="Google" id="ProtNLM"/>
    </source>
</evidence>
<name>A0ABQ6MGJ6_9STRA</name>
<organism evidence="1 2">
    <name type="scientific">Tetraparma gracilis</name>
    <dbReference type="NCBI Taxonomy" id="2962635"/>
    <lineage>
        <taxon>Eukaryota</taxon>
        <taxon>Sar</taxon>
        <taxon>Stramenopiles</taxon>
        <taxon>Ochrophyta</taxon>
        <taxon>Bolidophyceae</taxon>
        <taxon>Parmales</taxon>
        <taxon>Triparmaceae</taxon>
        <taxon>Tetraparma</taxon>
    </lineage>
</organism>
<reference evidence="1 2" key="1">
    <citation type="journal article" date="2023" name="Commun. Biol.">
        <title>Genome analysis of Parmales, the sister group of diatoms, reveals the evolutionary specialization of diatoms from phago-mixotrophs to photoautotrophs.</title>
        <authorList>
            <person name="Ban H."/>
            <person name="Sato S."/>
            <person name="Yoshikawa S."/>
            <person name="Yamada K."/>
            <person name="Nakamura Y."/>
            <person name="Ichinomiya M."/>
            <person name="Sato N."/>
            <person name="Blanc-Mathieu R."/>
            <person name="Endo H."/>
            <person name="Kuwata A."/>
            <person name="Ogata H."/>
        </authorList>
    </citation>
    <scope>NUCLEOTIDE SEQUENCE [LARGE SCALE GENOMIC DNA]</scope>
</reference>
<keyword evidence="2" id="KW-1185">Reference proteome</keyword>
<evidence type="ECO:0000313" key="1">
    <source>
        <dbReference type="EMBL" id="GMI25957.1"/>
    </source>
</evidence>
<dbReference type="InterPro" id="IPR036249">
    <property type="entry name" value="Thioredoxin-like_sf"/>
</dbReference>
<proteinExistence type="predicted"/>
<evidence type="ECO:0000313" key="2">
    <source>
        <dbReference type="Proteomes" id="UP001165060"/>
    </source>
</evidence>
<feature type="non-terminal residue" evidence="1">
    <location>
        <position position="1"/>
    </location>
</feature>
<dbReference type="SUPFAM" id="SSF52833">
    <property type="entry name" value="Thioredoxin-like"/>
    <property type="match status" value="1"/>
</dbReference>
<accession>A0ABQ6MGJ6</accession>
<dbReference type="Gene3D" id="3.40.30.10">
    <property type="entry name" value="Glutaredoxin"/>
    <property type="match status" value="1"/>
</dbReference>
<dbReference type="PROSITE" id="PS51354">
    <property type="entry name" value="GLUTAREDOXIN_2"/>
    <property type="match status" value="1"/>
</dbReference>
<sequence length="97" mass="10093">YALSPFSTEALSLLDSTGYEYTKIELGLEWFTLGPSGSQKRKVLGEQCENGATSLPKIFIGGQPLPGASGYTALADAIDGGTLEGLLKKAGAKKARA</sequence>
<dbReference type="Proteomes" id="UP001165060">
    <property type="component" value="Unassembled WGS sequence"/>
</dbReference>